<dbReference type="Proteomes" id="UP001273505">
    <property type="component" value="Unassembled WGS sequence"/>
</dbReference>
<keyword evidence="2" id="KW-1185">Reference proteome</keyword>
<reference evidence="1 2" key="1">
    <citation type="submission" date="2023-11" db="EMBL/GenBank/DDBJ databases">
        <title>Gilvimarinus fulvus sp. nov., isolated from the surface of Kelp.</title>
        <authorList>
            <person name="Sun Y.Y."/>
            <person name="Gong Y."/>
            <person name="Du Z.J."/>
        </authorList>
    </citation>
    <scope>NUCLEOTIDE SEQUENCE [LARGE SCALE GENOMIC DNA]</scope>
    <source>
        <strain evidence="1 2">SDUM040013</strain>
    </source>
</reference>
<accession>A0ABU4S348</accession>
<proteinExistence type="predicted"/>
<protein>
    <submittedName>
        <fullName evidence="1">DUF2489 domain-containing protein</fullName>
    </submittedName>
</protein>
<dbReference type="EMBL" id="JAXAFO010000095">
    <property type="protein sequence ID" value="MDX6851590.1"/>
    <property type="molecule type" value="Genomic_DNA"/>
</dbReference>
<gene>
    <name evidence="1" type="ORF">SCD92_19665</name>
</gene>
<sequence length="133" mass="15029">MLTIYQKGTSQFVQVLQALSTTMKMSHEEYVLKKRQEAAEIASGMLDGSIHYLEGAIKLASLRFETEVGEDDGDFLAFSGVSSETDHLPLGSAREFWSAEALERHEHEIQKTIKWAKEVSLFECKSIAERFRA</sequence>
<comment type="caution">
    <text evidence="1">The sequence shown here is derived from an EMBL/GenBank/DDBJ whole genome shotgun (WGS) entry which is preliminary data.</text>
</comment>
<dbReference type="RefSeq" id="WP_302723653.1">
    <property type="nucleotide sequence ID" value="NZ_JAULRU010000653.1"/>
</dbReference>
<organism evidence="1 2">
    <name type="scientific">Gilvimarinus gilvus</name>
    <dbReference type="NCBI Taxonomy" id="3058038"/>
    <lineage>
        <taxon>Bacteria</taxon>
        <taxon>Pseudomonadati</taxon>
        <taxon>Pseudomonadota</taxon>
        <taxon>Gammaproteobacteria</taxon>
        <taxon>Cellvibrionales</taxon>
        <taxon>Cellvibrionaceae</taxon>
        <taxon>Gilvimarinus</taxon>
    </lineage>
</organism>
<name>A0ABU4S348_9GAMM</name>
<evidence type="ECO:0000313" key="1">
    <source>
        <dbReference type="EMBL" id="MDX6851590.1"/>
    </source>
</evidence>
<evidence type="ECO:0000313" key="2">
    <source>
        <dbReference type="Proteomes" id="UP001273505"/>
    </source>
</evidence>